<gene>
    <name evidence="2" type="ORF">QE383_003000</name>
</gene>
<name>A0AAW8GEH0_9GAMM</name>
<proteinExistence type="predicted"/>
<evidence type="ECO:0000313" key="3">
    <source>
        <dbReference type="Proteomes" id="UP001234354"/>
    </source>
</evidence>
<dbReference type="SUPFAM" id="SSF53448">
    <property type="entry name" value="Nucleotide-diphospho-sugar transferases"/>
    <property type="match status" value="1"/>
</dbReference>
<dbReference type="EMBL" id="JAUTBB010000001">
    <property type="protein sequence ID" value="MDQ1120692.1"/>
    <property type="molecule type" value="Genomic_DNA"/>
</dbReference>
<evidence type="ECO:0000313" key="2">
    <source>
        <dbReference type="EMBL" id="MDQ1120692.1"/>
    </source>
</evidence>
<protein>
    <recommendedName>
        <fullName evidence="1">Glycosyltransferase 2-like domain-containing protein</fullName>
    </recommendedName>
</protein>
<comment type="caution">
    <text evidence="2">The sequence shown here is derived from an EMBL/GenBank/DDBJ whole genome shotgun (WGS) entry which is preliminary data.</text>
</comment>
<feature type="domain" description="Glycosyltransferase 2-like" evidence="1">
    <location>
        <begin position="28"/>
        <end position="129"/>
    </location>
</feature>
<dbReference type="InterPro" id="IPR029044">
    <property type="entry name" value="Nucleotide-diphossugar_trans"/>
</dbReference>
<dbReference type="RefSeq" id="WP_306994236.1">
    <property type="nucleotide sequence ID" value="NZ_JAUTBB010000001.1"/>
</dbReference>
<organism evidence="2 3">
    <name type="scientific">Pseudoxanthomonas winnipegensis</name>
    <dbReference type="NCBI Taxonomy" id="2480810"/>
    <lineage>
        <taxon>Bacteria</taxon>
        <taxon>Pseudomonadati</taxon>
        <taxon>Pseudomonadota</taxon>
        <taxon>Gammaproteobacteria</taxon>
        <taxon>Lysobacterales</taxon>
        <taxon>Lysobacteraceae</taxon>
        <taxon>Pseudoxanthomonas</taxon>
    </lineage>
</organism>
<evidence type="ECO:0000259" key="1">
    <source>
        <dbReference type="Pfam" id="PF00535"/>
    </source>
</evidence>
<dbReference type="Proteomes" id="UP001234354">
    <property type="component" value="Unassembled WGS sequence"/>
</dbReference>
<reference evidence="2" key="1">
    <citation type="submission" date="2023-07" db="EMBL/GenBank/DDBJ databases">
        <title>Functional and genomic diversity of the sorghum phyllosphere microbiome.</title>
        <authorList>
            <person name="Shade A."/>
        </authorList>
    </citation>
    <scope>NUCLEOTIDE SEQUENCE</scope>
    <source>
        <strain evidence="2">SORGH_AS_0908</strain>
    </source>
</reference>
<dbReference type="AlphaFoldDB" id="A0AAW8GEH0"/>
<dbReference type="Pfam" id="PF00535">
    <property type="entry name" value="Glycos_transf_2"/>
    <property type="match status" value="1"/>
</dbReference>
<sequence length="208" mass="23810">MLDVHVLTMDYTDPDIHQQCRQSIELAAARAGYEVRVHYVPGIYGHLGAARRRGYSLGNARYVTHVDDDDYVHPDAFSCLAPLLRRGVQAITTGESLVVNGCIVEHRPSNRHHLAVFDREAVRAQPYDRFRLLPDQFLLRQIPAVHISECVYYHRVDPESGSRRCRRERSELEREELTMLAQPELVAIEALSASQIQALYDKYVDETP</sequence>
<accession>A0AAW8GEH0</accession>
<dbReference type="CDD" id="cd00761">
    <property type="entry name" value="Glyco_tranf_GTA_type"/>
    <property type="match status" value="1"/>
</dbReference>
<dbReference type="Gene3D" id="3.90.550.10">
    <property type="entry name" value="Spore Coat Polysaccharide Biosynthesis Protein SpsA, Chain A"/>
    <property type="match status" value="1"/>
</dbReference>
<dbReference type="InterPro" id="IPR001173">
    <property type="entry name" value="Glyco_trans_2-like"/>
</dbReference>